<gene>
    <name evidence="1" type="ORF">FKV68_30685</name>
</gene>
<dbReference type="CDD" id="cd06426">
    <property type="entry name" value="NTP_transferase_like_2"/>
    <property type="match status" value="1"/>
</dbReference>
<dbReference type="Pfam" id="PF00483">
    <property type="entry name" value="NTP_transferase"/>
    <property type="match status" value="1"/>
</dbReference>
<dbReference type="InterPro" id="IPR000644">
    <property type="entry name" value="CBS_dom"/>
</dbReference>
<dbReference type="AlphaFoldDB" id="A0A859QKU0"/>
<dbReference type="Gene3D" id="3.90.550.10">
    <property type="entry name" value="Spore Coat Polysaccharide Biosynthesis Protein SpsA, Chain A"/>
    <property type="match status" value="1"/>
</dbReference>
<accession>A0A859QKU0</accession>
<dbReference type="InterPro" id="IPR005835">
    <property type="entry name" value="NTP_transferase_dom"/>
</dbReference>
<dbReference type="InterPro" id="IPR029044">
    <property type="entry name" value="Nucleotide-diphossugar_trans"/>
</dbReference>
<dbReference type="Pfam" id="PF00571">
    <property type="entry name" value="CBS"/>
    <property type="match status" value="1"/>
</dbReference>
<dbReference type="PROSITE" id="PS51371">
    <property type="entry name" value="CBS"/>
    <property type="match status" value="1"/>
</dbReference>
<dbReference type="EMBL" id="CP041241">
    <property type="protein sequence ID" value="QLL65664.1"/>
    <property type="molecule type" value="Genomic_DNA"/>
</dbReference>
<dbReference type="PANTHER" id="PTHR22572">
    <property type="entry name" value="SUGAR-1-PHOSPHATE GUANYL TRANSFERASE"/>
    <property type="match status" value="1"/>
</dbReference>
<dbReference type="Proteomes" id="UP000510721">
    <property type="component" value="Plasmid pEmeITTGR7c"/>
</dbReference>
<dbReference type="Gene3D" id="3.10.580.10">
    <property type="entry name" value="CBS-domain"/>
    <property type="match status" value="1"/>
</dbReference>
<sequence>MSLSTKGVSPLKLYPAESTFVTLSSTVIDAIKVVDAAAMQIALCIDDDKRLVGVITDGDIRRAILRGTQLHSPISQVLNYQPLVAREDMSMHELGQLICAKSRILRLPVVSAAGKVIGLYRAEEIAPEAAGEWPVVLMAGGLGSRLRPYTDSMPKPMLEVGGRPILEQIILQFKSHGFHRFYLSVNYMAEVIKSHFGDGSNLGVEVSYLEEFERMGTAGSLRLLPTVPDTPFFVMNGDLLTTTDFSMLMHYHLDCGAEATMCLREYTVEVPYGVIEHEDGRLTGFQEKPKHQHFVNAGIYVLNPSALSHVPAEGYFDMPSLFDKLMADDPAAATVYPLREYWCDIGRIEDLERARYDAAEIIALKRPLSPAA</sequence>
<keyword evidence="2" id="KW-1185">Reference proteome</keyword>
<protein>
    <submittedName>
        <fullName evidence="1">CBS domain-containing protein</fullName>
    </submittedName>
</protein>
<reference evidence="1 2" key="1">
    <citation type="submission" date="2019-06" db="EMBL/GenBank/DDBJ databases">
        <title>Complete genome sequence of Ensifer mexicanus ITTG R7 isolated from nodules of Acacia angustissima (Mill.) Kuntze.</title>
        <authorList>
            <person name="Rincon-Rosales R."/>
            <person name="Rogel M.A."/>
            <person name="Guerrero G."/>
            <person name="Rincon-Molina C.I."/>
            <person name="Lopez-Lopez A."/>
            <person name="Martinez-Romero E."/>
        </authorList>
    </citation>
    <scope>NUCLEOTIDE SEQUENCE [LARGE SCALE GENOMIC DNA]</scope>
    <source>
        <strain evidence="1 2">ITTG R7</strain>
        <plasmid evidence="2">pemeittgr7c</plasmid>
    </source>
</reference>
<dbReference type="InterPro" id="IPR050486">
    <property type="entry name" value="Mannose-1P_guanyltransferase"/>
</dbReference>
<dbReference type="KEGG" id="emx:FKV68_30685"/>
<evidence type="ECO:0000313" key="2">
    <source>
        <dbReference type="Proteomes" id="UP000510721"/>
    </source>
</evidence>
<dbReference type="SUPFAM" id="SSF54631">
    <property type="entry name" value="CBS-domain pair"/>
    <property type="match status" value="1"/>
</dbReference>
<evidence type="ECO:0000313" key="1">
    <source>
        <dbReference type="EMBL" id="QLL65664.1"/>
    </source>
</evidence>
<dbReference type="RefSeq" id="WP_180942563.1">
    <property type="nucleotide sequence ID" value="NZ_CP041241.1"/>
</dbReference>
<organism evidence="1 2">
    <name type="scientific">Sinorhizobium mexicanum</name>
    <dbReference type="NCBI Taxonomy" id="375549"/>
    <lineage>
        <taxon>Bacteria</taxon>
        <taxon>Pseudomonadati</taxon>
        <taxon>Pseudomonadota</taxon>
        <taxon>Alphaproteobacteria</taxon>
        <taxon>Hyphomicrobiales</taxon>
        <taxon>Rhizobiaceae</taxon>
        <taxon>Sinorhizobium/Ensifer group</taxon>
        <taxon>Sinorhizobium</taxon>
    </lineage>
</organism>
<proteinExistence type="predicted"/>
<name>A0A859QKU0_9HYPH</name>
<dbReference type="InterPro" id="IPR046342">
    <property type="entry name" value="CBS_dom_sf"/>
</dbReference>
<keyword evidence="1" id="KW-0614">Plasmid</keyword>
<dbReference type="SUPFAM" id="SSF53448">
    <property type="entry name" value="Nucleotide-diphospho-sugar transferases"/>
    <property type="match status" value="1"/>
</dbReference>
<geneLocation type="plasmid" evidence="2">
    <name>pemeittgr7c</name>
</geneLocation>